<evidence type="ECO:0000313" key="1">
    <source>
        <dbReference type="EMBL" id="SLM27715.1"/>
    </source>
</evidence>
<dbReference type="InterPro" id="IPR036116">
    <property type="entry name" value="FN3_sf"/>
</dbReference>
<organism evidence="1 2">
    <name type="scientific">Desulfamplus magnetovallimortis</name>
    <dbReference type="NCBI Taxonomy" id="1246637"/>
    <lineage>
        <taxon>Bacteria</taxon>
        <taxon>Pseudomonadati</taxon>
        <taxon>Thermodesulfobacteriota</taxon>
        <taxon>Desulfobacteria</taxon>
        <taxon>Desulfobacterales</taxon>
        <taxon>Desulfobacteraceae</taxon>
        <taxon>Desulfamplus</taxon>
    </lineage>
</organism>
<accession>A0A1W1H5Q7</accession>
<dbReference type="STRING" id="1246637.MTBBW1_1090006"/>
<name>A0A1W1H5Q7_9BACT</name>
<dbReference type="RefSeq" id="WP_080804177.1">
    <property type="nucleotide sequence ID" value="NZ_LT828545.1"/>
</dbReference>
<protein>
    <recommendedName>
        <fullName evidence="3">Fibronectin type-III domain-containing protein</fullName>
    </recommendedName>
</protein>
<gene>
    <name evidence="1" type="ORF">MTBBW1_1090006</name>
</gene>
<dbReference type="OrthoDB" id="5396053at2"/>
<dbReference type="EMBL" id="FWEV01000012">
    <property type="protein sequence ID" value="SLM27715.1"/>
    <property type="molecule type" value="Genomic_DNA"/>
</dbReference>
<keyword evidence="2" id="KW-1185">Reference proteome</keyword>
<evidence type="ECO:0000313" key="2">
    <source>
        <dbReference type="Proteomes" id="UP000191931"/>
    </source>
</evidence>
<dbReference type="Proteomes" id="UP000191931">
    <property type="component" value="Unassembled WGS sequence"/>
</dbReference>
<evidence type="ECO:0008006" key="3">
    <source>
        <dbReference type="Google" id="ProtNLM"/>
    </source>
</evidence>
<proteinExistence type="predicted"/>
<sequence length="188" mass="19396">MQIGWTNGSGTRRAVFVLQGDAGQANPVNDTTYTADTAFESGTQIDATGWYCVYNGTGTSVTITGLTGNINYRVMVCEYFDSNGSQKYLTSTAADNPKNQSTLAAEPTAQASDSTFSTVSGTSMTIGWTAGTGGTGRLVLVKSAGAVDSNPVDGTAYTANAAFGSGTEIATGNYVVMLVPALRLLLQP</sequence>
<dbReference type="AlphaFoldDB" id="A0A1W1H5Q7"/>
<dbReference type="SUPFAM" id="SSF49265">
    <property type="entry name" value="Fibronectin type III"/>
    <property type="match status" value="1"/>
</dbReference>
<reference evidence="1 2" key="1">
    <citation type="submission" date="2017-03" db="EMBL/GenBank/DDBJ databases">
        <authorList>
            <person name="Afonso C.L."/>
            <person name="Miller P.J."/>
            <person name="Scott M.A."/>
            <person name="Spackman E."/>
            <person name="Goraichik I."/>
            <person name="Dimitrov K.M."/>
            <person name="Suarez D.L."/>
            <person name="Swayne D.E."/>
        </authorList>
    </citation>
    <scope>NUCLEOTIDE SEQUENCE [LARGE SCALE GENOMIC DNA]</scope>
    <source>
        <strain evidence="1">PRJEB14757</strain>
    </source>
</reference>